<dbReference type="AlphaFoldDB" id="A0A383EPP3"/>
<accession>A0A383EPP3</accession>
<organism evidence="1">
    <name type="scientific">marine metagenome</name>
    <dbReference type="NCBI Taxonomy" id="408172"/>
    <lineage>
        <taxon>unclassified sequences</taxon>
        <taxon>metagenomes</taxon>
        <taxon>ecological metagenomes</taxon>
    </lineage>
</organism>
<feature type="non-terminal residue" evidence="1">
    <location>
        <position position="84"/>
    </location>
</feature>
<proteinExistence type="predicted"/>
<gene>
    <name evidence="1" type="ORF">METZ01_LOCUS511681</name>
</gene>
<dbReference type="Pfam" id="PF11056">
    <property type="entry name" value="UvsY"/>
    <property type="match status" value="1"/>
</dbReference>
<dbReference type="EMBL" id="UINC01227791">
    <property type="protein sequence ID" value="SVE58827.1"/>
    <property type="molecule type" value="Genomic_DNA"/>
</dbReference>
<dbReference type="InterPro" id="IPR021289">
    <property type="entry name" value="UvsY"/>
</dbReference>
<sequence>MKIEDIKDMLEKDRSIDHTQLDTESLKIPEQAVKYQQMAHDEALRLRFLEKEYNVAKYNRWMYYMGKADPDVYDKEPFDHKVLK</sequence>
<reference evidence="1" key="1">
    <citation type="submission" date="2018-05" db="EMBL/GenBank/DDBJ databases">
        <authorList>
            <person name="Lanie J.A."/>
            <person name="Ng W.-L."/>
            <person name="Kazmierczak K.M."/>
            <person name="Andrzejewski T.M."/>
            <person name="Davidsen T.M."/>
            <person name="Wayne K.J."/>
            <person name="Tettelin H."/>
            <person name="Glass J.I."/>
            <person name="Rusch D."/>
            <person name="Podicherti R."/>
            <person name="Tsui H.-C.T."/>
            <person name="Winkler M.E."/>
        </authorList>
    </citation>
    <scope>NUCLEOTIDE SEQUENCE</scope>
</reference>
<protein>
    <submittedName>
        <fullName evidence="1">Uncharacterized protein</fullName>
    </submittedName>
</protein>
<name>A0A383EPP3_9ZZZZ</name>
<evidence type="ECO:0000313" key="1">
    <source>
        <dbReference type="EMBL" id="SVE58827.1"/>
    </source>
</evidence>